<protein>
    <submittedName>
        <fullName evidence="6">RRM domain-containing protein</fullName>
    </submittedName>
</protein>
<dbReference type="SMART" id="SM00360">
    <property type="entry name" value="RRM"/>
    <property type="match status" value="1"/>
</dbReference>
<dbReference type="SUPFAM" id="SSF54928">
    <property type="entry name" value="RNA-binding domain, RBD"/>
    <property type="match status" value="1"/>
</dbReference>
<reference evidence="6" key="1">
    <citation type="submission" date="2017-02" db="UniProtKB">
        <authorList>
            <consortium name="WormBaseParasite"/>
        </authorList>
    </citation>
    <scope>IDENTIFICATION</scope>
</reference>
<dbReference type="InterPro" id="IPR035979">
    <property type="entry name" value="RBD_domain_sf"/>
</dbReference>
<evidence type="ECO:0000259" key="4">
    <source>
        <dbReference type="PROSITE" id="PS50102"/>
    </source>
</evidence>
<organism evidence="5 6">
    <name type="scientific">Strongyloides papillosus</name>
    <name type="common">Intestinal threadworm</name>
    <dbReference type="NCBI Taxonomy" id="174720"/>
    <lineage>
        <taxon>Eukaryota</taxon>
        <taxon>Metazoa</taxon>
        <taxon>Ecdysozoa</taxon>
        <taxon>Nematoda</taxon>
        <taxon>Chromadorea</taxon>
        <taxon>Rhabditida</taxon>
        <taxon>Tylenchina</taxon>
        <taxon>Panagrolaimomorpha</taxon>
        <taxon>Strongyloidoidea</taxon>
        <taxon>Strongyloididae</taxon>
        <taxon>Strongyloides</taxon>
    </lineage>
</organism>
<evidence type="ECO:0000256" key="3">
    <source>
        <dbReference type="SAM" id="MobiDB-lite"/>
    </source>
</evidence>
<dbReference type="PROSITE" id="PS50102">
    <property type="entry name" value="RRM"/>
    <property type="match status" value="1"/>
</dbReference>
<dbReference type="STRING" id="174720.A0A0N5CBR7"/>
<feature type="compositionally biased region" description="Low complexity" evidence="3">
    <location>
        <begin position="8"/>
        <end position="19"/>
    </location>
</feature>
<dbReference type="InterPro" id="IPR012677">
    <property type="entry name" value="Nucleotide-bd_a/b_plait_sf"/>
</dbReference>
<dbReference type="AlphaFoldDB" id="A0A0N5CBR7"/>
<evidence type="ECO:0000256" key="2">
    <source>
        <dbReference type="PROSITE-ProRule" id="PRU00176"/>
    </source>
</evidence>
<dbReference type="Gene3D" id="3.30.70.330">
    <property type="match status" value="1"/>
</dbReference>
<dbReference type="Proteomes" id="UP000046392">
    <property type="component" value="Unplaced"/>
</dbReference>
<evidence type="ECO:0000256" key="1">
    <source>
        <dbReference type="ARBA" id="ARBA00022884"/>
    </source>
</evidence>
<sequence>MSQRSSSDETSSSSSSGELDTTDSESINNPSKSCCCKKSIRSRSITPLFKSGRRGEESENTIKSKKYRGDTNNYEQKCVKPSKCIGVFGMRRDTTTRTVEKYFEKYGHIESIRIIRDYYSRESKGFCFIKFEKLSNAADALEGMNGKEIEGKFVRVDYAIPKNETTHRGKSRYYDEDEKRYNRRRDDDYHYYKDKYDSMTRRFDRRQKFPNESSSILTRKRRRHSSSSSNSNSS</sequence>
<dbReference type="InterPro" id="IPR000504">
    <property type="entry name" value="RRM_dom"/>
</dbReference>
<feature type="domain" description="RRM" evidence="4">
    <location>
        <begin position="83"/>
        <end position="161"/>
    </location>
</feature>
<feature type="region of interest" description="Disordered" evidence="3">
    <location>
        <begin position="203"/>
        <end position="234"/>
    </location>
</feature>
<dbReference type="GO" id="GO:0003723">
    <property type="term" value="F:RNA binding"/>
    <property type="evidence" value="ECO:0007669"/>
    <property type="project" value="UniProtKB-UniRule"/>
</dbReference>
<dbReference type="PANTHER" id="PTHR48027">
    <property type="entry name" value="HETEROGENEOUS NUCLEAR RIBONUCLEOPROTEIN 87F-RELATED"/>
    <property type="match status" value="1"/>
</dbReference>
<evidence type="ECO:0000313" key="6">
    <source>
        <dbReference type="WBParaSite" id="SPAL_0001533100.1"/>
    </source>
</evidence>
<dbReference type="Pfam" id="PF00076">
    <property type="entry name" value="RRM_1"/>
    <property type="match status" value="1"/>
</dbReference>
<dbReference type="WBParaSite" id="SPAL_0001533100.1">
    <property type="protein sequence ID" value="SPAL_0001533100.1"/>
    <property type="gene ID" value="SPAL_0001533100"/>
</dbReference>
<dbReference type="InterPro" id="IPR052462">
    <property type="entry name" value="SLIRP/GR-RBP-like"/>
</dbReference>
<name>A0A0N5CBR7_STREA</name>
<accession>A0A0N5CBR7</accession>
<feature type="region of interest" description="Disordered" evidence="3">
    <location>
        <begin position="1"/>
        <end position="34"/>
    </location>
</feature>
<proteinExistence type="predicted"/>
<evidence type="ECO:0000313" key="5">
    <source>
        <dbReference type="Proteomes" id="UP000046392"/>
    </source>
</evidence>
<keyword evidence="1 2" id="KW-0694">RNA-binding</keyword>
<keyword evidence="5" id="KW-1185">Reference proteome</keyword>